<dbReference type="InterPro" id="IPR010093">
    <property type="entry name" value="SinI_DNA-bd"/>
</dbReference>
<name>A0A7Z1ATD8_9PSEU</name>
<dbReference type="NCBIfam" id="TIGR01764">
    <property type="entry name" value="excise"/>
    <property type="match status" value="1"/>
</dbReference>
<protein>
    <recommendedName>
        <fullName evidence="1">Helix-turn-helix domain-containing protein</fullName>
    </recommendedName>
</protein>
<organism evidence="2 3">
    <name type="scientific">Actinophytocola xinjiangensis</name>
    <dbReference type="NCBI Taxonomy" id="485602"/>
    <lineage>
        <taxon>Bacteria</taxon>
        <taxon>Bacillati</taxon>
        <taxon>Actinomycetota</taxon>
        <taxon>Actinomycetes</taxon>
        <taxon>Pseudonocardiales</taxon>
        <taxon>Pseudonocardiaceae</taxon>
    </lineage>
</organism>
<dbReference type="AlphaFoldDB" id="A0A7Z1ATD8"/>
<proteinExistence type="predicted"/>
<dbReference type="Proteomes" id="UP000185696">
    <property type="component" value="Unassembled WGS sequence"/>
</dbReference>
<accession>A0A7Z1ATD8</accession>
<evidence type="ECO:0000313" key="2">
    <source>
        <dbReference type="EMBL" id="OLF04713.1"/>
    </source>
</evidence>
<dbReference type="OrthoDB" id="3789542at2"/>
<feature type="domain" description="Helix-turn-helix" evidence="1">
    <location>
        <begin position="41"/>
        <end position="89"/>
    </location>
</feature>
<dbReference type="InterPro" id="IPR041657">
    <property type="entry name" value="HTH_17"/>
</dbReference>
<comment type="caution">
    <text evidence="2">The sequence shown here is derived from an EMBL/GenBank/DDBJ whole genome shotgun (WGS) entry which is preliminary data.</text>
</comment>
<sequence length="94" mass="10178">MTAAHPDVAALLAQVVQLLASHSHEPATVPQPREPTPASVMLTVEEAAERLRIGRTTAWNLVKSGELRSVSIGRLRRVPAAEVQSYADQLMRGN</sequence>
<reference evidence="2 3" key="1">
    <citation type="submission" date="2016-12" db="EMBL/GenBank/DDBJ databases">
        <title>The draft genome sequence of Actinophytocola xinjiangensis.</title>
        <authorList>
            <person name="Wang W."/>
            <person name="Yuan L."/>
        </authorList>
    </citation>
    <scope>NUCLEOTIDE SEQUENCE [LARGE SCALE GENOMIC DNA]</scope>
    <source>
        <strain evidence="2 3">CGMCC 4.4663</strain>
    </source>
</reference>
<dbReference type="RefSeq" id="WP_075138226.1">
    <property type="nucleotide sequence ID" value="NZ_MSIF01000039.1"/>
</dbReference>
<evidence type="ECO:0000313" key="3">
    <source>
        <dbReference type="Proteomes" id="UP000185696"/>
    </source>
</evidence>
<gene>
    <name evidence="2" type="ORF">BLA60_39520</name>
</gene>
<dbReference type="Pfam" id="PF12728">
    <property type="entry name" value="HTH_17"/>
    <property type="match status" value="1"/>
</dbReference>
<evidence type="ECO:0000259" key="1">
    <source>
        <dbReference type="Pfam" id="PF12728"/>
    </source>
</evidence>
<dbReference type="GO" id="GO:0003677">
    <property type="term" value="F:DNA binding"/>
    <property type="evidence" value="ECO:0007669"/>
    <property type="project" value="InterPro"/>
</dbReference>
<keyword evidence="3" id="KW-1185">Reference proteome</keyword>
<dbReference type="EMBL" id="MSIF01000039">
    <property type="protein sequence ID" value="OLF04713.1"/>
    <property type="molecule type" value="Genomic_DNA"/>
</dbReference>